<keyword evidence="4" id="KW-1185">Reference proteome</keyword>
<organism evidence="4 5">
    <name type="scientific">Coffea arabica</name>
    <name type="common">Arabian coffee</name>
    <dbReference type="NCBI Taxonomy" id="13443"/>
    <lineage>
        <taxon>Eukaryota</taxon>
        <taxon>Viridiplantae</taxon>
        <taxon>Streptophyta</taxon>
        <taxon>Embryophyta</taxon>
        <taxon>Tracheophyta</taxon>
        <taxon>Spermatophyta</taxon>
        <taxon>Magnoliopsida</taxon>
        <taxon>eudicotyledons</taxon>
        <taxon>Gunneridae</taxon>
        <taxon>Pentapetalae</taxon>
        <taxon>asterids</taxon>
        <taxon>lamiids</taxon>
        <taxon>Gentianales</taxon>
        <taxon>Rubiaceae</taxon>
        <taxon>Ixoroideae</taxon>
        <taxon>Gardenieae complex</taxon>
        <taxon>Bertiereae - Coffeeae clade</taxon>
        <taxon>Coffeeae</taxon>
        <taxon>Coffea</taxon>
    </lineage>
</organism>
<proteinExistence type="predicted"/>
<dbReference type="Pfam" id="PF17919">
    <property type="entry name" value="RT_RNaseH_2"/>
    <property type="match status" value="1"/>
</dbReference>
<dbReference type="InterPro" id="IPR043502">
    <property type="entry name" value="DNA/RNA_pol_sf"/>
</dbReference>
<dbReference type="Pfam" id="PF08284">
    <property type="entry name" value="RVP_2"/>
    <property type="match status" value="1"/>
</dbReference>
<dbReference type="InterPro" id="IPR043128">
    <property type="entry name" value="Rev_trsase/Diguanyl_cyclase"/>
</dbReference>
<dbReference type="PANTHER" id="PTHR34072:SF55">
    <property type="entry name" value="DNA_RNA POLYMERASES SUPERFAMILY PROTEIN"/>
    <property type="match status" value="1"/>
</dbReference>
<feature type="domain" description="Reverse transcriptase/retrotransposon-derived protein RNase H-like" evidence="3">
    <location>
        <begin position="514"/>
        <end position="592"/>
    </location>
</feature>
<dbReference type="SUPFAM" id="SSF50630">
    <property type="entry name" value="Acid proteases"/>
    <property type="match status" value="1"/>
</dbReference>
<evidence type="ECO:0000256" key="1">
    <source>
        <dbReference type="SAM" id="MobiDB-lite"/>
    </source>
</evidence>
<dbReference type="SUPFAM" id="SSF56672">
    <property type="entry name" value="DNA/RNA polymerases"/>
    <property type="match status" value="1"/>
</dbReference>
<dbReference type="CDD" id="cd01647">
    <property type="entry name" value="RT_LTR"/>
    <property type="match status" value="1"/>
</dbReference>
<dbReference type="InterPro" id="IPR041577">
    <property type="entry name" value="RT_RNaseH_2"/>
</dbReference>
<dbReference type="Gene3D" id="2.40.70.10">
    <property type="entry name" value="Acid Proteases"/>
    <property type="match status" value="1"/>
</dbReference>
<dbReference type="Gene3D" id="3.10.10.10">
    <property type="entry name" value="HIV Type 1 Reverse Transcriptase, subunit A, domain 1"/>
    <property type="match status" value="1"/>
</dbReference>
<sequence>MAALRNLVLELHSQRGQSARNSPSDNEVSQGRNYKTPTRFSRLEFPRFHGEDFQGWLFKIEKFFEVDETPNHVKVKMVAMNLEGKAVQWHQVFLRSRITRNLPAWEEYIKEMASRFGVCLYNDPMGELKALKQEGSVLEYQEQFEELLNRVDLPEDYATSCFLSGLKAEIQLTVRMFMPKTLCRNRQLFQLEVCAKDEDEELEVESEEEGDVSQANLAHIPLNAMTLTAVPKFRTMRVTGHVGKTSVNIFIHCGSSHNFIHPDLINKLGLRVQEVPPLVMEVADGNKITTNRLCTGFTWKMQNQVFKTDAMVLPVKGCKLVLGVQWLSTLGDIKRNIKEMKMKFLNGKRRVVLRGKGQQAIQLAIAEEQLGSLCQAKKNLQIRICPDDIAKTAFRTHERNYEFVVMPFGLTNAPSTFQSLMNTVFRPYLRKFILKSKCSFAQKQVAYLGHVISGEEVQADPQKVQAIQQWHVPSNLRELRGFLGLVGYYRRFIKDFGKLARPLIELLKKNNFIWTKQATEAFSKLKLVMSSPYVLALPDFSQTFEVETDVSGDGIGAILSQKRRPLAYFSQALATKHKGISVYEREMLAIRVSTPMQQKWVAKLMGHDYEFQYKKGVDNVVADALSRQPSSNIAILAPILVIKSSLITEIQNNCTQDPQLQLLI</sequence>
<name>A0ABM4WP69_COFAR</name>
<protein>
    <recommendedName>
        <fullName evidence="6">Retrovirus-related Pol polyprotein from transposon 17.6</fullName>
    </recommendedName>
</protein>
<evidence type="ECO:0000313" key="4">
    <source>
        <dbReference type="Proteomes" id="UP001652660"/>
    </source>
</evidence>
<accession>A0ABM4WP69</accession>
<dbReference type="Pfam" id="PF03732">
    <property type="entry name" value="Retrotrans_gag"/>
    <property type="match status" value="1"/>
</dbReference>
<dbReference type="InterPro" id="IPR021109">
    <property type="entry name" value="Peptidase_aspartic_dom_sf"/>
</dbReference>
<evidence type="ECO:0000259" key="2">
    <source>
        <dbReference type="Pfam" id="PF03732"/>
    </source>
</evidence>
<evidence type="ECO:0000313" key="5">
    <source>
        <dbReference type="RefSeq" id="XP_071933583.1"/>
    </source>
</evidence>
<dbReference type="GeneID" id="140036178"/>
<evidence type="ECO:0008006" key="6">
    <source>
        <dbReference type="Google" id="ProtNLM"/>
    </source>
</evidence>
<dbReference type="PANTHER" id="PTHR34072">
    <property type="entry name" value="ENZYMATIC POLYPROTEIN-RELATED"/>
    <property type="match status" value="1"/>
</dbReference>
<feature type="domain" description="Retrotransposon gag" evidence="2">
    <location>
        <begin position="76"/>
        <end position="167"/>
    </location>
</feature>
<gene>
    <name evidence="5" type="primary">LOC140036178</name>
</gene>
<dbReference type="Gene3D" id="3.30.70.270">
    <property type="match status" value="2"/>
</dbReference>
<reference evidence="5" key="1">
    <citation type="submission" date="2025-08" db="UniProtKB">
        <authorList>
            <consortium name="RefSeq"/>
        </authorList>
    </citation>
    <scope>IDENTIFICATION</scope>
    <source>
        <tissue evidence="5">Leaves</tissue>
    </source>
</reference>
<dbReference type="CDD" id="cd00303">
    <property type="entry name" value="retropepsin_like"/>
    <property type="match status" value="1"/>
</dbReference>
<feature type="region of interest" description="Disordered" evidence="1">
    <location>
        <begin position="14"/>
        <end position="33"/>
    </location>
</feature>
<evidence type="ECO:0000259" key="3">
    <source>
        <dbReference type="Pfam" id="PF17919"/>
    </source>
</evidence>
<dbReference type="InterPro" id="IPR005162">
    <property type="entry name" value="Retrotrans_gag_dom"/>
</dbReference>
<dbReference type="RefSeq" id="XP_071933583.1">
    <property type="nucleotide sequence ID" value="XM_072077482.1"/>
</dbReference>
<dbReference type="Proteomes" id="UP001652660">
    <property type="component" value="Chromosome 2e"/>
</dbReference>